<dbReference type="EMBL" id="JAHIBW010000022">
    <property type="protein sequence ID" value="KAG7299938.1"/>
    <property type="molecule type" value="Genomic_DNA"/>
</dbReference>
<keyword evidence="1" id="KW-0812">Transmembrane</keyword>
<reference evidence="2 3" key="1">
    <citation type="submission" date="2021-06" db="EMBL/GenBank/DDBJ databases">
        <title>A haploid diamondback moth (Plutella xylostella L.) genome assembly resolves 31 chromosomes and identifies a diamide resistance mutation.</title>
        <authorList>
            <person name="Ward C.M."/>
            <person name="Perry K.D."/>
            <person name="Baker G."/>
            <person name="Powis K."/>
            <person name="Heckel D.G."/>
            <person name="Baxter S.W."/>
        </authorList>
    </citation>
    <scope>NUCLEOTIDE SEQUENCE [LARGE SCALE GENOMIC DNA]</scope>
    <source>
        <strain evidence="2 3">LV</strain>
        <tissue evidence="2">Single pupa</tissue>
    </source>
</reference>
<sequence length="58" mass="5847">MSASGAVLAPAAAAVAGGAVASLLLLRAAWLGRASSMRLLVAHPLAQVDRFQFSQGLE</sequence>
<organism evidence="2 3">
    <name type="scientific">Plutella xylostella</name>
    <name type="common">Diamondback moth</name>
    <name type="synonym">Plutella maculipennis</name>
    <dbReference type="NCBI Taxonomy" id="51655"/>
    <lineage>
        <taxon>Eukaryota</taxon>
        <taxon>Metazoa</taxon>
        <taxon>Ecdysozoa</taxon>
        <taxon>Arthropoda</taxon>
        <taxon>Hexapoda</taxon>
        <taxon>Insecta</taxon>
        <taxon>Pterygota</taxon>
        <taxon>Neoptera</taxon>
        <taxon>Endopterygota</taxon>
        <taxon>Lepidoptera</taxon>
        <taxon>Glossata</taxon>
        <taxon>Ditrysia</taxon>
        <taxon>Yponomeutoidea</taxon>
        <taxon>Plutellidae</taxon>
        <taxon>Plutella</taxon>
    </lineage>
</organism>
<protein>
    <submittedName>
        <fullName evidence="2">Uncharacterized protein</fullName>
    </submittedName>
</protein>
<dbReference type="Proteomes" id="UP000823941">
    <property type="component" value="Chromosome 22"/>
</dbReference>
<feature type="transmembrane region" description="Helical" evidence="1">
    <location>
        <begin position="6"/>
        <end position="30"/>
    </location>
</feature>
<keyword evidence="3" id="KW-1185">Reference proteome</keyword>
<evidence type="ECO:0000313" key="2">
    <source>
        <dbReference type="EMBL" id="KAG7299938.1"/>
    </source>
</evidence>
<keyword evidence="1" id="KW-0472">Membrane</keyword>
<gene>
    <name evidence="2" type="ORF">JYU34_016965</name>
</gene>
<comment type="caution">
    <text evidence="2">The sequence shown here is derived from an EMBL/GenBank/DDBJ whole genome shotgun (WGS) entry which is preliminary data.</text>
</comment>
<evidence type="ECO:0000256" key="1">
    <source>
        <dbReference type="SAM" id="Phobius"/>
    </source>
</evidence>
<accession>A0ABQ7Q3Z6</accession>
<name>A0ABQ7Q3Z6_PLUXY</name>
<keyword evidence="1" id="KW-1133">Transmembrane helix</keyword>
<evidence type="ECO:0000313" key="3">
    <source>
        <dbReference type="Proteomes" id="UP000823941"/>
    </source>
</evidence>
<proteinExistence type="predicted"/>